<feature type="compositionally biased region" description="Polar residues" evidence="1">
    <location>
        <begin position="11"/>
        <end position="23"/>
    </location>
</feature>
<feature type="region of interest" description="Disordered" evidence="1">
    <location>
        <begin position="1"/>
        <end position="60"/>
    </location>
</feature>
<evidence type="ECO:0000313" key="3">
    <source>
        <dbReference type="Proteomes" id="UP001307849"/>
    </source>
</evidence>
<reference evidence="2 3" key="1">
    <citation type="submission" date="2019-10" db="EMBL/GenBank/DDBJ databases">
        <authorList>
            <person name="Palmer J.M."/>
        </authorList>
    </citation>
    <scope>NUCLEOTIDE SEQUENCE [LARGE SCALE GENOMIC DNA]</scope>
    <source>
        <strain evidence="2 3">TWF506</strain>
    </source>
</reference>
<name>A0AAN8NRA2_9PEZI</name>
<feature type="compositionally biased region" description="Polar residues" evidence="1">
    <location>
        <begin position="475"/>
        <end position="484"/>
    </location>
</feature>
<gene>
    <name evidence="2" type="ORF">TWF506_006200</name>
</gene>
<accession>A0AAN8NRA2</accession>
<feature type="compositionally biased region" description="Basic and acidic residues" evidence="1">
    <location>
        <begin position="461"/>
        <end position="472"/>
    </location>
</feature>
<keyword evidence="3" id="KW-1185">Reference proteome</keyword>
<protein>
    <submittedName>
        <fullName evidence="2">Uncharacterized protein</fullName>
    </submittedName>
</protein>
<comment type="caution">
    <text evidence="2">The sequence shown here is derived from an EMBL/GenBank/DDBJ whole genome shotgun (WGS) entry which is preliminary data.</text>
</comment>
<organism evidence="2 3">
    <name type="scientific">Arthrobotrys conoides</name>
    <dbReference type="NCBI Taxonomy" id="74498"/>
    <lineage>
        <taxon>Eukaryota</taxon>
        <taxon>Fungi</taxon>
        <taxon>Dikarya</taxon>
        <taxon>Ascomycota</taxon>
        <taxon>Pezizomycotina</taxon>
        <taxon>Orbiliomycetes</taxon>
        <taxon>Orbiliales</taxon>
        <taxon>Orbiliaceae</taxon>
        <taxon>Arthrobotrys</taxon>
    </lineage>
</organism>
<proteinExistence type="predicted"/>
<dbReference type="EMBL" id="JAVHJM010000003">
    <property type="protein sequence ID" value="KAK6516291.1"/>
    <property type="molecule type" value="Genomic_DNA"/>
</dbReference>
<sequence length="1187" mass="135430">MQTIKRKPVPNLQSQSPIGTQQRVPAPDIVHKIKSSPVSSPTSPPGRSDQDIQVPDPELPRTIVENVDGNDLKAFLARSGRPPVEHQDPNNVAKLGHEVVSSESARRCYFDNASPELPNEPENTSIDNHLSPLSIGQENNTLEGRGYISHNAFKAVSQSSDVQWRAQGESHLRSRGLTTTSNIENAEFASTVYEYTEIAVEAYFNGLSEDTKEVHEVSYLLSEETIGRAVDAHRYLKALTGSFIDEFSPKFVGPISRMLQAWYNRHSEANIYGFCQSPFEVIASDKVLGDENHEVLELLFKKPPYRPRKDSKLSYSHAGCFNYRIQEEGGTTLEWRRLFLLFLWSNCMCLHFFSSGSIEDLVCCWEVLGSYTFDINQGNNQVMKDLRAALIEELTEALPKCWPMKAEAMLKCRNLSAASTALQLAFLNSPPGECKEIQYGVLLENLRRFLEGSWEPAHPFTGDHAEDMHPDFASDNPSSSWNRSDSPKVSLKYRGTHKEQLPNLPGNDKNGIRMATFFRALGFIERPTRLFTGPRDYRLRESTPQFIRAYGFKFKGARFPLRNALYTVDHQFSLYYFNLRSLSQPLLDQYDIFISKRLAAMKGGRYPADMEEVDNLLLYFYPGAEELKRWLATKAYILAMAKEWVRSASLAEMLEYAPLGVNDDYNSVVYLTQALHHFHNKRYSDAEISCYKALQYREIPEFDRDEAYCILSMVARKKGTPREADAHLRRIQLTTNYEALEKKIMYGRIKTQLIEPVRFRNSNNGRGWWLEASQEEVKEAMHSALHNPKLALALFSDISWIERIPSYDPLDPESRYSSYVASCHARPNPKTSESWDPIYFYGNRNRPDVLQIISETYQRETSRDPPAFEDLTSAKELLTQAFRHAAGHTVKFLIKRVQGLDINESFQDILGRKQTRLHGFIGRPPLSPSAETNLQLQDHVPWVVYLKRALTTAHLKEFFDILEELRIHAHVPFGNISILEFAAMNLEWCYDYYIWSPSPTSKHDLILAYYCYSWLSIPFPPELRLDSKVGRILDKVRSGLIGNTDIKLVEYPYVGTEVAPYQPTCHNKSQPTSGSIISETECSNMDINTASPKAGPMTPTYKTDHENSRVHFAKHELQSATLSSSDPNLVAMLDSLNKPAKPPLRAVEHASIENTPQYQHDQQSQRVYPPRKPKFQAFLQSMVSKLE</sequence>
<dbReference type="AlphaFoldDB" id="A0AAN8NRA2"/>
<evidence type="ECO:0000313" key="2">
    <source>
        <dbReference type="EMBL" id="KAK6516291.1"/>
    </source>
</evidence>
<feature type="compositionally biased region" description="Low complexity" evidence="1">
    <location>
        <begin position="35"/>
        <end position="47"/>
    </location>
</feature>
<dbReference type="Proteomes" id="UP001307849">
    <property type="component" value="Unassembled WGS sequence"/>
</dbReference>
<evidence type="ECO:0000256" key="1">
    <source>
        <dbReference type="SAM" id="MobiDB-lite"/>
    </source>
</evidence>
<feature type="region of interest" description="Disordered" evidence="1">
    <location>
        <begin position="460"/>
        <end position="487"/>
    </location>
</feature>